<dbReference type="EMBL" id="PQXF01000001">
    <property type="protein sequence ID" value="PXF62189.1"/>
    <property type="molecule type" value="Genomic_DNA"/>
</dbReference>
<proteinExistence type="predicted"/>
<gene>
    <name evidence="1" type="ORF">C4B59_00845</name>
</gene>
<accession>A0AC61L6W3</accession>
<protein>
    <submittedName>
        <fullName evidence="1">Uncharacterized protein</fullName>
    </submittedName>
</protein>
<sequence length="1025" mass="108667">MNNITRIGIKAFSVALLILLFATTYAAATTVSIADTVVKPDDAVTLPIVIDDITNYGTGTMNIGYDPSVVHVTGVTSSSDSNVVAKNIDNTAGFVKILASNLGGVSGDIVFANVKFMAVGPGTTSLNIGVSELCDTSYNDISADISDGSIKVEASQPPKPFFIYGYVCYENGTICSNPSVNITNLNTYEEWQSETSGGSNYYQIILSSGIDLSVDDVLRFDATDGTNSNVTDHAVTADEVDGGGLFDFNLTIESTTDPVPSLVTYVISNTTISPNGDGIEDDTEIDVEFSEPVDAAILIEDATGVIKTLYTGSDVTDPDPQTWDGTDEGGSIVADGTYQVNVTMDDGVNQVVYDNTRSITVMVDTIITSVSIADTTVEPVDVVIVPLMINDMTDYGSGTINITYDPSVVHVTGVTSSPDSTVLAFNNDNVAGFTKISAMNTDGASGDIVFANVEFTAVGSSGDSTPLNLDVVTLYDISYNTIPTIVDDGSFTIQSLTDPEPSLVTYTISNTTISPNGDGIMDDTEIDVEFSESVTAAIRIEDATDVIKTLYTGSDVTDPDPQTWDGTDDGGNIVADGTYQVNVTMDDGVNQVVYNSTRSIIVETPVVDPAPSLVIYTITNTVISPNGDGIMDDTEIDVEFSEPVTAAILIEDVSGVIKTLYTGSDVTDPNPQTWDGTDDGGNIVADGTYQVNVTMDDGVNQVVYDNTRSIRVRTGPEVEVDIGCGIIYPYPYPGCSATLPITLRGIIDYGAGTVNLYYDASIVEVNNVTSSEDSSVKSWNVVTPGWLRISALNTTGVSGDVVFANVVFDSVGYIGECSDLNLTVDTLGDIYYEELPYFTTNCSICIEDPYAPVVSIPSANPDTILNDNGRARAPGTNVSVLSVIVTDANGIASVAINLSPIWGPGNDSVPMNNVMGTDEWTVEVNAPYDAGVCQVHNLAVNATDHFGNSNTCKTIELTVLRRGDVVRDNKVNMFDYLYIARYTVGLEPAPDELVAGTIPADSHNGINMLDALYIARHTVHLESAP</sequence>
<reference evidence="1" key="1">
    <citation type="submission" date="2018-01" db="EMBL/GenBank/DDBJ databases">
        <authorList>
            <person name="Krukenberg V."/>
        </authorList>
    </citation>
    <scope>NUCLEOTIDE SEQUENCE</scope>
    <source>
        <strain evidence="1">E20ANME2</strain>
    </source>
</reference>
<comment type="caution">
    <text evidence="1">The sequence shown here is derived from an EMBL/GenBank/DDBJ whole genome shotgun (WGS) entry which is preliminary data.</text>
</comment>
<name>A0AC61L6W3_9EURY</name>
<dbReference type="Proteomes" id="UP000248329">
    <property type="component" value="Unassembled WGS sequence"/>
</dbReference>
<evidence type="ECO:0000313" key="2">
    <source>
        <dbReference type="Proteomes" id="UP000248329"/>
    </source>
</evidence>
<organism evidence="1 2">
    <name type="scientific">Candidatus Methanogaster sp</name>
    <dbReference type="NCBI Taxonomy" id="3386292"/>
    <lineage>
        <taxon>Archaea</taxon>
        <taxon>Methanobacteriati</taxon>
        <taxon>Methanobacteriota</taxon>
        <taxon>Stenosarchaea group</taxon>
        <taxon>Methanomicrobia</taxon>
        <taxon>Methanosarcinales</taxon>
        <taxon>ANME-2 cluster</taxon>
        <taxon>Candidatus Methanogasteraceae</taxon>
        <taxon>Candidatus Methanogaster</taxon>
    </lineage>
</organism>
<evidence type="ECO:0000313" key="1">
    <source>
        <dbReference type="EMBL" id="PXF62189.1"/>
    </source>
</evidence>